<accession>B0R8G8</accession>
<evidence type="ECO:0000313" key="2">
    <source>
        <dbReference type="EMBL" id="CAP12902.1"/>
    </source>
</evidence>
<feature type="domain" description="DUF7344" evidence="1">
    <location>
        <begin position="47"/>
        <end position="118"/>
    </location>
</feature>
<evidence type="ECO:0000313" key="3">
    <source>
        <dbReference type="Proteomes" id="UP000001321"/>
    </source>
</evidence>
<proteinExistence type="predicted"/>
<dbReference type="HOGENOM" id="CLU_149096_0_0_2"/>
<protein>
    <recommendedName>
        <fullName evidence="1">DUF7344 domain-containing protein</fullName>
    </recommendedName>
</protein>
<sequence>MGCFVAGFSPQWEVEGVSSETHQSTNCIEQQDHGLEGGAMTDTETVFDVLANRRRRWVLGVLALSPRNPISVRGLAESIAAFEFENPTTTQTKRVRTSLRRTHLAALEDLDAIHISQDGVSPGPAFHTIFHVLAVGLTHQPHTQS</sequence>
<dbReference type="InterPro" id="IPR055768">
    <property type="entry name" value="DUF7344"/>
</dbReference>
<gene>
    <name evidence="2" type="ordered locus">OE_1038R</name>
</gene>
<dbReference type="KEGG" id="hsl:OE_1038R"/>
<dbReference type="AlphaFoldDB" id="B0R8G8"/>
<reference evidence="2 3" key="1">
    <citation type="journal article" date="2008" name="Genomics">
        <title>Evolution in the laboratory: the genome of Halobacterium salinarum strain R1 compared to that of strain NRC-1.</title>
        <authorList>
            <person name="Pfeiffer F."/>
            <person name="Schuster S.C."/>
            <person name="Broicher A."/>
            <person name="Falb M."/>
            <person name="Palm P."/>
            <person name="Rodewald K."/>
            <person name="Ruepp A."/>
            <person name="Soppa J."/>
            <person name="Tittor J."/>
            <person name="Oesterhelt D."/>
        </authorList>
    </citation>
    <scope>NUCLEOTIDE SEQUENCE [LARGE SCALE GENOMIC DNA]</scope>
    <source>
        <strain evidence="3">ATCC 29341 / DSM 671 / R1</strain>
    </source>
</reference>
<dbReference type="Pfam" id="PF24035">
    <property type="entry name" value="DUF7344"/>
    <property type="match status" value="1"/>
</dbReference>
<name>B0R8G8_HALS3</name>
<dbReference type="EnsemblBacteria" id="CAP12902">
    <property type="protein sequence ID" value="CAP12902"/>
    <property type="gene ID" value="OE_1038R"/>
</dbReference>
<organism evidence="2 3">
    <name type="scientific">Halobacterium salinarum (strain ATCC 29341 / DSM 671 / R1)</name>
    <dbReference type="NCBI Taxonomy" id="478009"/>
    <lineage>
        <taxon>Archaea</taxon>
        <taxon>Methanobacteriati</taxon>
        <taxon>Methanobacteriota</taxon>
        <taxon>Stenosarchaea group</taxon>
        <taxon>Halobacteria</taxon>
        <taxon>Halobacteriales</taxon>
        <taxon>Halobacteriaceae</taxon>
        <taxon>Halobacterium</taxon>
        <taxon>Halobacterium salinarum NRC-34001</taxon>
    </lineage>
</organism>
<dbReference type="EMBL" id="AM774415">
    <property type="protein sequence ID" value="CAP12902.1"/>
    <property type="molecule type" value="Genomic_DNA"/>
</dbReference>
<evidence type="ECO:0000259" key="1">
    <source>
        <dbReference type="Pfam" id="PF24035"/>
    </source>
</evidence>
<dbReference type="Proteomes" id="UP000001321">
    <property type="component" value="Chromosome"/>
</dbReference>